<evidence type="ECO:0000256" key="9">
    <source>
        <dbReference type="ARBA" id="ARBA00023136"/>
    </source>
</evidence>
<comment type="similarity">
    <text evidence="2">Belongs to the otopetrin family.</text>
</comment>
<comment type="subcellular location">
    <subcellularLocation>
        <location evidence="1">Cell membrane</location>
        <topology evidence="1">Multi-pass membrane protein</topology>
    </subcellularLocation>
</comment>
<evidence type="ECO:0000256" key="7">
    <source>
        <dbReference type="ARBA" id="ARBA00022989"/>
    </source>
</evidence>
<keyword evidence="8" id="KW-0406">Ion transport</keyword>
<keyword evidence="10" id="KW-0407">Ion channel</keyword>
<protein>
    <submittedName>
        <fullName evidence="11">Uncharacterized protein</fullName>
    </submittedName>
</protein>
<evidence type="ECO:0000256" key="6">
    <source>
        <dbReference type="ARBA" id="ARBA00022781"/>
    </source>
</evidence>
<evidence type="ECO:0000256" key="2">
    <source>
        <dbReference type="ARBA" id="ARBA00006513"/>
    </source>
</evidence>
<evidence type="ECO:0000313" key="11">
    <source>
        <dbReference type="EMBL" id="CAD7227169.1"/>
    </source>
</evidence>
<dbReference type="Pfam" id="PF03189">
    <property type="entry name" value="Otopetrin"/>
    <property type="match status" value="2"/>
</dbReference>
<dbReference type="AlphaFoldDB" id="A0A7R8W8Z6"/>
<evidence type="ECO:0000256" key="10">
    <source>
        <dbReference type="ARBA" id="ARBA00023303"/>
    </source>
</evidence>
<proteinExistence type="inferred from homology"/>
<keyword evidence="6" id="KW-0375">Hydrogen ion transport</keyword>
<dbReference type="GO" id="GO:0005886">
    <property type="term" value="C:plasma membrane"/>
    <property type="evidence" value="ECO:0007669"/>
    <property type="project" value="UniProtKB-SubCell"/>
</dbReference>
<dbReference type="InterPro" id="IPR004878">
    <property type="entry name" value="Otopetrin"/>
</dbReference>
<keyword evidence="4" id="KW-1003">Cell membrane</keyword>
<evidence type="ECO:0000256" key="1">
    <source>
        <dbReference type="ARBA" id="ARBA00004651"/>
    </source>
</evidence>
<gene>
    <name evidence="11" type="ORF">CTOB1V02_LOCUS5078</name>
</gene>
<dbReference type="PANTHER" id="PTHR21522:SF62">
    <property type="entry name" value="OTOPETRIN-LIKE A, ISOFORM C"/>
    <property type="match status" value="1"/>
</dbReference>
<dbReference type="GO" id="GO:0015252">
    <property type="term" value="F:proton channel activity"/>
    <property type="evidence" value="ECO:0007669"/>
    <property type="project" value="InterPro"/>
</dbReference>
<name>A0A7R8W8Z6_9CRUS</name>
<evidence type="ECO:0000256" key="5">
    <source>
        <dbReference type="ARBA" id="ARBA00022692"/>
    </source>
</evidence>
<dbReference type="EMBL" id="OB661054">
    <property type="protein sequence ID" value="CAD7227169.1"/>
    <property type="molecule type" value="Genomic_DNA"/>
</dbReference>
<reference evidence="11" key="1">
    <citation type="submission" date="2020-11" db="EMBL/GenBank/DDBJ databases">
        <authorList>
            <person name="Tran Van P."/>
        </authorList>
    </citation>
    <scope>NUCLEOTIDE SEQUENCE</scope>
</reference>
<keyword evidence="7" id="KW-1133">Transmembrane helix</keyword>
<sequence length="452" mass="51338">MSDLDKILNASPCPDAEAFGLGSMIYCGLEFGAFWETPMGSGCYNLILGINPCLQLVFTFLQMYFIFMNARLNIHKFKFLARFGLMHVVATNVCVWLRTIVREALKDITIHLSKEDEGPTLDHMVLVNRTTSMSYLANWNVSCERRNLIGTIRQDSAPFLYPFLVEYSLIGAIVLYIMWKHVGLNPKFKYNAEDPEYLSVQSSPPPCRVDCVGASKGFFLGLLVLVAAVICLILYFVFIANPDMKQLALYLADASHGGILLLCILTIVIGFCRLVPILTIVIGFCRVRQLRFFPEREDFVNTLFLRISAFGILLYALFSTIAGSMYIVTEFDEPHILVMVVNLLVGIEVFLQALFVNDVARRSIYLEEHIGRRPGRQCVTLLLLCNLAMTVIYVFEMQKLDFYGYIPWNVILKLTLPLSIFHRFHASVMLADVWKNTYKVRCIPPDPPAVEQ</sequence>
<keyword evidence="5" id="KW-0812">Transmembrane</keyword>
<keyword evidence="9" id="KW-0472">Membrane</keyword>
<evidence type="ECO:0000256" key="4">
    <source>
        <dbReference type="ARBA" id="ARBA00022475"/>
    </source>
</evidence>
<dbReference type="PANTHER" id="PTHR21522">
    <property type="entry name" value="PROTON CHANNEL OTOP"/>
    <property type="match status" value="1"/>
</dbReference>
<evidence type="ECO:0000256" key="8">
    <source>
        <dbReference type="ARBA" id="ARBA00023065"/>
    </source>
</evidence>
<evidence type="ECO:0000256" key="3">
    <source>
        <dbReference type="ARBA" id="ARBA00022448"/>
    </source>
</evidence>
<dbReference type="OrthoDB" id="6429739at2759"/>
<keyword evidence="3" id="KW-0813">Transport</keyword>
<accession>A0A7R8W8Z6</accession>
<organism evidence="11">
    <name type="scientific">Cyprideis torosa</name>
    <dbReference type="NCBI Taxonomy" id="163714"/>
    <lineage>
        <taxon>Eukaryota</taxon>
        <taxon>Metazoa</taxon>
        <taxon>Ecdysozoa</taxon>
        <taxon>Arthropoda</taxon>
        <taxon>Crustacea</taxon>
        <taxon>Oligostraca</taxon>
        <taxon>Ostracoda</taxon>
        <taxon>Podocopa</taxon>
        <taxon>Podocopida</taxon>
        <taxon>Cytherocopina</taxon>
        <taxon>Cytheroidea</taxon>
        <taxon>Cytherideidae</taxon>
        <taxon>Cyprideis</taxon>
    </lineage>
</organism>